<comment type="caution">
    <text evidence="2">The sequence shown here is derived from an EMBL/GenBank/DDBJ whole genome shotgun (WGS) entry which is preliminary data.</text>
</comment>
<dbReference type="EMBL" id="JALNTZ010000001">
    <property type="protein sequence ID" value="KAJ3666522.1"/>
    <property type="molecule type" value="Genomic_DNA"/>
</dbReference>
<sequence>MEKDDVVYDTNEKCENVDVDKSVPKTNLAATINNQKRREGKGDKRKQDKFVVGKNEVNQSGNDSNMCLKNEPGNNISECFGIS</sequence>
<dbReference type="Proteomes" id="UP001168821">
    <property type="component" value="Unassembled WGS sequence"/>
</dbReference>
<feature type="compositionally biased region" description="Basic and acidic residues" evidence="1">
    <location>
        <begin position="36"/>
        <end position="51"/>
    </location>
</feature>
<feature type="region of interest" description="Disordered" evidence="1">
    <location>
        <begin position="30"/>
        <end position="74"/>
    </location>
</feature>
<reference evidence="2" key="1">
    <citation type="journal article" date="2023" name="G3 (Bethesda)">
        <title>Whole genome assemblies of Zophobas morio and Tenebrio molitor.</title>
        <authorList>
            <person name="Kaur S."/>
            <person name="Stinson S.A."/>
            <person name="diCenzo G.C."/>
        </authorList>
    </citation>
    <scope>NUCLEOTIDE SEQUENCE</scope>
    <source>
        <strain evidence="2">QUZm001</strain>
    </source>
</reference>
<name>A0AA38J8M7_9CUCU</name>
<gene>
    <name evidence="2" type="ORF">Zmor_001961</name>
</gene>
<accession>A0AA38J8M7</accession>
<evidence type="ECO:0000313" key="2">
    <source>
        <dbReference type="EMBL" id="KAJ3666522.1"/>
    </source>
</evidence>
<dbReference type="AlphaFoldDB" id="A0AA38J8M7"/>
<evidence type="ECO:0000256" key="1">
    <source>
        <dbReference type="SAM" id="MobiDB-lite"/>
    </source>
</evidence>
<keyword evidence="3" id="KW-1185">Reference proteome</keyword>
<proteinExistence type="predicted"/>
<feature type="compositionally biased region" description="Polar residues" evidence="1">
    <location>
        <begin position="56"/>
        <end position="74"/>
    </location>
</feature>
<protein>
    <submittedName>
        <fullName evidence="2">Uncharacterized protein</fullName>
    </submittedName>
</protein>
<organism evidence="2 3">
    <name type="scientific">Zophobas morio</name>
    <dbReference type="NCBI Taxonomy" id="2755281"/>
    <lineage>
        <taxon>Eukaryota</taxon>
        <taxon>Metazoa</taxon>
        <taxon>Ecdysozoa</taxon>
        <taxon>Arthropoda</taxon>
        <taxon>Hexapoda</taxon>
        <taxon>Insecta</taxon>
        <taxon>Pterygota</taxon>
        <taxon>Neoptera</taxon>
        <taxon>Endopterygota</taxon>
        <taxon>Coleoptera</taxon>
        <taxon>Polyphaga</taxon>
        <taxon>Cucujiformia</taxon>
        <taxon>Tenebrionidae</taxon>
        <taxon>Zophobas</taxon>
    </lineage>
</organism>
<evidence type="ECO:0000313" key="3">
    <source>
        <dbReference type="Proteomes" id="UP001168821"/>
    </source>
</evidence>